<evidence type="ECO:0000259" key="8">
    <source>
        <dbReference type="PROSITE" id="PS50928"/>
    </source>
</evidence>
<keyword evidence="6 7" id="KW-0472">Membrane</keyword>
<evidence type="ECO:0000256" key="6">
    <source>
        <dbReference type="ARBA" id="ARBA00023136"/>
    </source>
</evidence>
<feature type="transmembrane region" description="Helical" evidence="7">
    <location>
        <begin position="20"/>
        <end position="38"/>
    </location>
</feature>
<evidence type="ECO:0000256" key="3">
    <source>
        <dbReference type="ARBA" id="ARBA00022475"/>
    </source>
</evidence>
<feature type="transmembrane region" description="Helical" evidence="7">
    <location>
        <begin position="107"/>
        <end position="129"/>
    </location>
</feature>
<feature type="transmembrane region" description="Helical" evidence="7">
    <location>
        <begin position="135"/>
        <end position="155"/>
    </location>
</feature>
<organism evidence="9 10">
    <name type="scientific">Roseimaritima ulvae</name>
    <dbReference type="NCBI Taxonomy" id="980254"/>
    <lineage>
        <taxon>Bacteria</taxon>
        <taxon>Pseudomonadati</taxon>
        <taxon>Planctomycetota</taxon>
        <taxon>Planctomycetia</taxon>
        <taxon>Pirellulales</taxon>
        <taxon>Pirellulaceae</taxon>
        <taxon>Roseimaritima</taxon>
    </lineage>
</organism>
<dbReference type="KEGG" id="rul:UC8_18580"/>
<dbReference type="InterPro" id="IPR000515">
    <property type="entry name" value="MetI-like"/>
</dbReference>
<dbReference type="Proteomes" id="UP000325286">
    <property type="component" value="Chromosome"/>
</dbReference>
<dbReference type="PANTHER" id="PTHR30151:SF41">
    <property type="entry name" value="ABC TRANSPORTER PERMEASE PROTEIN"/>
    <property type="match status" value="1"/>
</dbReference>
<evidence type="ECO:0000256" key="7">
    <source>
        <dbReference type="RuleBase" id="RU363032"/>
    </source>
</evidence>
<reference evidence="9 10" key="1">
    <citation type="submission" date="2019-08" db="EMBL/GenBank/DDBJ databases">
        <title>Deep-cultivation of Planctomycetes and their phenomic and genomic characterization uncovers novel biology.</title>
        <authorList>
            <person name="Wiegand S."/>
            <person name="Jogler M."/>
            <person name="Boedeker C."/>
            <person name="Pinto D."/>
            <person name="Vollmers J."/>
            <person name="Rivas-Marin E."/>
            <person name="Kohn T."/>
            <person name="Peeters S.H."/>
            <person name="Heuer A."/>
            <person name="Rast P."/>
            <person name="Oberbeckmann S."/>
            <person name="Bunk B."/>
            <person name="Jeske O."/>
            <person name="Meyerdierks A."/>
            <person name="Storesund J.E."/>
            <person name="Kallscheuer N."/>
            <person name="Luecker S."/>
            <person name="Lage O.M."/>
            <person name="Pohl T."/>
            <person name="Merkel B.J."/>
            <person name="Hornburger P."/>
            <person name="Mueller R.-W."/>
            <person name="Bruemmer F."/>
            <person name="Labrenz M."/>
            <person name="Spormann A.M."/>
            <person name="Op den Camp H."/>
            <person name="Overmann J."/>
            <person name="Amann R."/>
            <person name="Jetten M.S.M."/>
            <person name="Mascher T."/>
            <person name="Medema M.H."/>
            <person name="Devos D.P."/>
            <person name="Kaster A.-K."/>
            <person name="Ovreas L."/>
            <person name="Rohde M."/>
            <person name="Galperin M.Y."/>
            <person name="Jogler C."/>
        </authorList>
    </citation>
    <scope>NUCLEOTIDE SEQUENCE [LARGE SCALE GENOMIC DNA]</scope>
    <source>
        <strain evidence="9 10">UC8</strain>
    </source>
</reference>
<keyword evidence="2 7" id="KW-0813">Transport</keyword>
<dbReference type="Pfam" id="PF00528">
    <property type="entry name" value="BPD_transp_1"/>
    <property type="match status" value="1"/>
</dbReference>
<dbReference type="SUPFAM" id="SSF161098">
    <property type="entry name" value="MetI-like"/>
    <property type="match status" value="1"/>
</dbReference>
<dbReference type="InterPro" id="IPR035906">
    <property type="entry name" value="MetI-like_sf"/>
</dbReference>
<keyword evidence="4 7" id="KW-0812">Transmembrane</keyword>
<dbReference type="Gene3D" id="1.10.3720.10">
    <property type="entry name" value="MetI-like"/>
    <property type="match status" value="1"/>
</dbReference>
<dbReference type="PANTHER" id="PTHR30151">
    <property type="entry name" value="ALKANE SULFONATE ABC TRANSPORTER-RELATED, MEMBRANE SUBUNIT"/>
    <property type="match status" value="1"/>
</dbReference>
<proteinExistence type="inferred from homology"/>
<sequence>MNRSPSRPRSSRARSRWNAVLPVALVAGVLIAVWELIIRVGDVHRVLLPHPWEVFQDAWTHRSELLLGCLITGWAAIVGLLVSVVVGTIIGILFSHFRSLRIGFFPYVMFLQTVPIIGIAPLLVTWSGYQFRTVVYVVVIISLFPIINSVTTGLLSTEPQLRDLFGVYQTGRIKTLYKLRFPAAVPFILVGVRTAGGLAVIGAIVGDFFIGFGGQHDGLGTLMLSWLNQQKTATLMAAMFASAAVGLVLYGLINLLAVTGLKKWNRKFDS</sequence>
<keyword evidence="10" id="KW-1185">Reference proteome</keyword>
<dbReference type="OrthoDB" id="9804353at2"/>
<feature type="domain" description="ABC transmembrane type-1" evidence="8">
    <location>
        <begin position="69"/>
        <end position="257"/>
    </location>
</feature>
<feature type="transmembrane region" description="Helical" evidence="7">
    <location>
        <begin position="65"/>
        <end position="95"/>
    </location>
</feature>
<evidence type="ECO:0000313" key="10">
    <source>
        <dbReference type="Proteomes" id="UP000325286"/>
    </source>
</evidence>
<evidence type="ECO:0000256" key="5">
    <source>
        <dbReference type="ARBA" id="ARBA00022989"/>
    </source>
</evidence>
<feature type="transmembrane region" description="Helical" evidence="7">
    <location>
        <begin position="232"/>
        <end position="257"/>
    </location>
</feature>
<keyword evidence="3" id="KW-1003">Cell membrane</keyword>
<evidence type="ECO:0000256" key="2">
    <source>
        <dbReference type="ARBA" id="ARBA00022448"/>
    </source>
</evidence>
<dbReference type="AlphaFoldDB" id="A0A5B9QPL0"/>
<keyword evidence="5 7" id="KW-1133">Transmembrane helix</keyword>
<evidence type="ECO:0000256" key="1">
    <source>
        <dbReference type="ARBA" id="ARBA00004651"/>
    </source>
</evidence>
<dbReference type="RefSeq" id="WP_084426615.1">
    <property type="nucleotide sequence ID" value="NZ_CP042914.1"/>
</dbReference>
<evidence type="ECO:0000313" key="9">
    <source>
        <dbReference type="EMBL" id="QEG39859.1"/>
    </source>
</evidence>
<gene>
    <name evidence="9" type="primary">ssuC</name>
    <name evidence="9" type="ORF">UC8_18580</name>
</gene>
<dbReference type="GO" id="GO:0055085">
    <property type="term" value="P:transmembrane transport"/>
    <property type="evidence" value="ECO:0007669"/>
    <property type="project" value="InterPro"/>
</dbReference>
<accession>A0A5B9QPL0</accession>
<dbReference type="PROSITE" id="PS50928">
    <property type="entry name" value="ABC_TM1"/>
    <property type="match status" value="1"/>
</dbReference>
<feature type="transmembrane region" description="Helical" evidence="7">
    <location>
        <begin position="184"/>
        <end position="212"/>
    </location>
</feature>
<comment type="subcellular location">
    <subcellularLocation>
        <location evidence="1 7">Cell membrane</location>
        <topology evidence="1 7">Multi-pass membrane protein</topology>
    </subcellularLocation>
</comment>
<dbReference type="EMBL" id="CP042914">
    <property type="protein sequence ID" value="QEG39859.1"/>
    <property type="molecule type" value="Genomic_DNA"/>
</dbReference>
<protein>
    <submittedName>
        <fullName evidence="9">Aliphatic sulfonates transport permease protein SsuC</fullName>
    </submittedName>
</protein>
<dbReference type="GO" id="GO:0005886">
    <property type="term" value="C:plasma membrane"/>
    <property type="evidence" value="ECO:0007669"/>
    <property type="project" value="UniProtKB-SubCell"/>
</dbReference>
<evidence type="ECO:0000256" key="4">
    <source>
        <dbReference type="ARBA" id="ARBA00022692"/>
    </source>
</evidence>
<comment type="similarity">
    <text evidence="7">Belongs to the binding-protein-dependent transport system permease family.</text>
</comment>
<name>A0A5B9QPL0_9BACT</name>